<proteinExistence type="predicted"/>
<dbReference type="Proteomes" id="UP000184420">
    <property type="component" value="Unassembled WGS sequence"/>
</dbReference>
<keyword evidence="2" id="KW-1185">Reference proteome</keyword>
<dbReference type="EMBL" id="FRBL01000006">
    <property type="protein sequence ID" value="SHM07198.1"/>
    <property type="molecule type" value="Genomic_DNA"/>
</dbReference>
<evidence type="ECO:0000313" key="1">
    <source>
        <dbReference type="EMBL" id="SHM07198.1"/>
    </source>
</evidence>
<reference evidence="1 2" key="1">
    <citation type="submission" date="2016-11" db="EMBL/GenBank/DDBJ databases">
        <authorList>
            <person name="Jaros S."/>
            <person name="Januszkiewicz K."/>
            <person name="Wedrychowicz H."/>
        </authorList>
    </citation>
    <scope>NUCLEOTIDE SEQUENCE [LARGE SCALE GENOMIC DNA]</scope>
    <source>
        <strain evidence="1 2">DSM 27406</strain>
    </source>
</reference>
<sequence length="34" mass="3935">MSDSLFPIITFSKSYAIVNNLSKLLNFQKKMKVK</sequence>
<dbReference type="AlphaFoldDB" id="A0A1M7FTS2"/>
<evidence type="ECO:0000313" key="2">
    <source>
        <dbReference type="Proteomes" id="UP000184420"/>
    </source>
</evidence>
<name>A0A1M7FTS2_9BACT</name>
<gene>
    <name evidence="1" type="ORF">SAMN05444266_106265</name>
</gene>
<protein>
    <submittedName>
        <fullName evidence="1">Uncharacterized protein</fullName>
    </submittedName>
</protein>
<accession>A0A1M7FTS2</accession>
<organism evidence="1 2">
    <name type="scientific">Chitinophaga jiangningensis</name>
    <dbReference type="NCBI Taxonomy" id="1419482"/>
    <lineage>
        <taxon>Bacteria</taxon>
        <taxon>Pseudomonadati</taxon>
        <taxon>Bacteroidota</taxon>
        <taxon>Chitinophagia</taxon>
        <taxon>Chitinophagales</taxon>
        <taxon>Chitinophagaceae</taxon>
        <taxon>Chitinophaga</taxon>
    </lineage>
</organism>